<keyword evidence="4" id="KW-0378">Hydrolase</keyword>
<gene>
    <name evidence="9" type="primary">pepF</name>
    <name evidence="9" type="ORF">ACFQJ4_09045</name>
</gene>
<dbReference type="Pfam" id="PF08439">
    <property type="entry name" value="Peptidase_M3_N"/>
    <property type="match status" value="1"/>
</dbReference>
<accession>A0ABD5ZPF6</accession>
<dbReference type="GeneID" id="79267151"/>
<dbReference type="Proteomes" id="UP001596398">
    <property type="component" value="Unassembled WGS sequence"/>
</dbReference>
<keyword evidence="2" id="KW-0645">Protease</keyword>
<evidence type="ECO:0000256" key="2">
    <source>
        <dbReference type="ARBA" id="ARBA00022670"/>
    </source>
</evidence>
<dbReference type="PANTHER" id="PTHR11804:SF84">
    <property type="entry name" value="SACCHAROLYSIN"/>
    <property type="match status" value="1"/>
</dbReference>
<dbReference type="InterPro" id="IPR001567">
    <property type="entry name" value="Pept_M3A_M3B_dom"/>
</dbReference>
<dbReference type="AlphaFoldDB" id="A0ABD5ZPF6"/>
<comment type="cofactor">
    <cofactor evidence="1">
        <name>Zn(2+)</name>
        <dbReference type="ChEBI" id="CHEBI:29105"/>
    </cofactor>
</comment>
<dbReference type="InterPro" id="IPR013647">
    <property type="entry name" value="OligopepF_N_dom"/>
</dbReference>
<evidence type="ECO:0000313" key="10">
    <source>
        <dbReference type="Proteomes" id="UP001596398"/>
    </source>
</evidence>
<feature type="domain" description="Oligopeptidase F N-terminal" evidence="8">
    <location>
        <begin position="114"/>
        <end position="183"/>
    </location>
</feature>
<dbReference type="EMBL" id="JBHTAP010000001">
    <property type="protein sequence ID" value="MFC7235457.1"/>
    <property type="molecule type" value="Genomic_DNA"/>
</dbReference>
<name>A0ABD5ZPF6_9EURY</name>
<dbReference type="InterPro" id="IPR045090">
    <property type="entry name" value="Pept_M3A_M3B"/>
</dbReference>
<dbReference type="NCBIfam" id="TIGR00181">
    <property type="entry name" value="pepF"/>
    <property type="match status" value="1"/>
</dbReference>
<evidence type="ECO:0000256" key="1">
    <source>
        <dbReference type="ARBA" id="ARBA00001947"/>
    </source>
</evidence>
<dbReference type="Pfam" id="PF01432">
    <property type="entry name" value="Peptidase_M3"/>
    <property type="match status" value="1"/>
</dbReference>
<dbReference type="Gene3D" id="1.10.1370.20">
    <property type="entry name" value="Oligoendopeptidase f, C-terminal domain"/>
    <property type="match status" value="1"/>
</dbReference>
<keyword evidence="3" id="KW-0479">Metal-binding</keyword>
<dbReference type="InterPro" id="IPR004438">
    <property type="entry name" value="Peptidase_M3B"/>
</dbReference>
<dbReference type="GO" id="GO:0046872">
    <property type="term" value="F:metal ion binding"/>
    <property type="evidence" value="ECO:0007669"/>
    <property type="project" value="UniProtKB-KW"/>
</dbReference>
<evidence type="ECO:0000259" key="8">
    <source>
        <dbReference type="Pfam" id="PF08439"/>
    </source>
</evidence>
<dbReference type="Gene3D" id="1.20.140.70">
    <property type="entry name" value="Oligopeptidase f, N-terminal domain"/>
    <property type="match status" value="1"/>
</dbReference>
<dbReference type="RefSeq" id="WP_276233589.1">
    <property type="nucleotide sequence ID" value="NZ_CP119802.1"/>
</dbReference>
<protein>
    <submittedName>
        <fullName evidence="9">Oligoendopeptidase F</fullName>
    </submittedName>
</protein>
<dbReference type="GO" id="GO:0008237">
    <property type="term" value="F:metallopeptidase activity"/>
    <property type="evidence" value="ECO:0007669"/>
    <property type="project" value="UniProtKB-KW"/>
</dbReference>
<organism evidence="9 10">
    <name type="scientific">Halosegnis marinus</name>
    <dbReference type="NCBI Taxonomy" id="3034023"/>
    <lineage>
        <taxon>Archaea</taxon>
        <taxon>Methanobacteriati</taxon>
        <taxon>Methanobacteriota</taxon>
        <taxon>Stenosarchaea group</taxon>
        <taxon>Halobacteria</taxon>
        <taxon>Halobacteriales</taxon>
        <taxon>Natronomonadaceae</taxon>
        <taxon>Halosegnis</taxon>
    </lineage>
</organism>
<evidence type="ECO:0000256" key="3">
    <source>
        <dbReference type="ARBA" id="ARBA00022723"/>
    </source>
</evidence>
<dbReference type="InterPro" id="IPR042088">
    <property type="entry name" value="OligoPept_F_C"/>
</dbReference>
<proteinExistence type="predicted"/>
<evidence type="ECO:0000313" key="9">
    <source>
        <dbReference type="EMBL" id="MFC7235457.1"/>
    </source>
</evidence>
<keyword evidence="6" id="KW-0482">Metalloprotease</keyword>
<keyword evidence="5" id="KW-0862">Zinc</keyword>
<dbReference type="GO" id="GO:0006508">
    <property type="term" value="P:proteolysis"/>
    <property type="evidence" value="ECO:0007669"/>
    <property type="project" value="UniProtKB-KW"/>
</dbReference>
<comment type="caution">
    <text evidence="9">The sequence shown here is derived from an EMBL/GenBank/DDBJ whole genome shotgun (WGS) entry which is preliminary data.</text>
</comment>
<dbReference type="SUPFAM" id="SSF55486">
    <property type="entry name" value="Metalloproteases ('zincins'), catalytic domain"/>
    <property type="match status" value="1"/>
</dbReference>
<evidence type="ECO:0000259" key="7">
    <source>
        <dbReference type="Pfam" id="PF01432"/>
    </source>
</evidence>
<evidence type="ECO:0000256" key="4">
    <source>
        <dbReference type="ARBA" id="ARBA00022801"/>
    </source>
</evidence>
<reference evidence="9 10" key="1">
    <citation type="journal article" date="2019" name="Int. J. Syst. Evol. Microbiol.">
        <title>The Global Catalogue of Microorganisms (GCM) 10K type strain sequencing project: providing services to taxonomists for standard genome sequencing and annotation.</title>
        <authorList>
            <consortium name="The Broad Institute Genomics Platform"/>
            <consortium name="The Broad Institute Genome Sequencing Center for Infectious Disease"/>
            <person name="Wu L."/>
            <person name="Ma J."/>
        </authorList>
    </citation>
    <scope>NUCLEOTIDE SEQUENCE [LARGE SCALE GENOMIC DNA]</scope>
    <source>
        <strain evidence="9 10">DT85</strain>
    </source>
</reference>
<keyword evidence="10" id="KW-1185">Reference proteome</keyword>
<dbReference type="PANTHER" id="PTHR11804">
    <property type="entry name" value="PROTEASE M3 THIMET OLIGOPEPTIDASE-RELATED"/>
    <property type="match status" value="1"/>
</dbReference>
<feature type="domain" description="Peptidase M3A/M3B catalytic" evidence="7">
    <location>
        <begin position="204"/>
        <end position="582"/>
    </location>
</feature>
<evidence type="ECO:0000256" key="6">
    <source>
        <dbReference type="ARBA" id="ARBA00023049"/>
    </source>
</evidence>
<dbReference type="Gene3D" id="1.10.287.830">
    <property type="entry name" value="putative peptidase helix hairpin domain like"/>
    <property type="match status" value="1"/>
</dbReference>
<dbReference type="CDD" id="cd09608">
    <property type="entry name" value="M3B_PepF"/>
    <property type="match status" value="1"/>
</dbReference>
<sequence>MSSVPERGDLDEEYTWALDEMFATDDEWEEAYAAVESRLDELDEYEGRVAESADTLLAVLELREELMRQVSNVASYARMRSDEDTRDQEYQALSARAQSLASDASSAASFIEPELQRADRETLDGYLDAEPELRRYEHYLDDVMRMKPHTRSPEVEELLAELSEVTGASSDIYGMLSNADMTFPTVEKPDGSEVQVTQSNFTSLLKNTDRDFRQRVYEGYMDEWGDFRNTVAASLKNSVKADVKTARARDYDTARAAALDGPNVPVEVYDTLVETVGDNLDVLQRHVDLKADRLGVDEVAMYDLYAPLTADEAPDIEYEQAKEWVVEAVAPLGEDYQSRLAEGLESRWVDVYENTGKRSGAYSGGTYDSQPYILMNYQDDAASVFTLAHELGHSMHSELTSDEQPYVYSNYEIFTAEVASTVNEALLTHHLLDTVEDETLRRHILDEYLERFRSTLFRQTLFADFEHRIHGISEEGGALTPDTLDETYGDLKREYYANADVDERIEREWMRIPHFYYNYYVYQYATGISAANAIVERILDEGEPAATDYLDFLKQGSREYPLELLRGAGVDMATPAPVRAAIDAYEGYVAEFEDLA</sequence>
<evidence type="ECO:0000256" key="5">
    <source>
        <dbReference type="ARBA" id="ARBA00022833"/>
    </source>
</evidence>